<proteinExistence type="predicted"/>
<organism evidence="2">
    <name type="scientific">marine sediment metagenome</name>
    <dbReference type="NCBI Taxonomy" id="412755"/>
    <lineage>
        <taxon>unclassified sequences</taxon>
        <taxon>metagenomes</taxon>
        <taxon>ecological metagenomes</taxon>
    </lineage>
</organism>
<reference evidence="2" key="1">
    <citation type="journal article" date="2015" name="Nature">
        <title>Complex archaea that bridge the gap between prokaryotes and eukaryotes.</title>
        <authorList>
            <person name="Spang A."/>
            <person name="Saw J.H."/>
            <person name="Jorgensen S.L."/>
            <person name="Zaremba-Niedzwiedzka K."/>
            <person name="Martijn J."/>
            <person name="Lind A.E."/>
            <person name="van Eijk R."/>
            <person name="Schleper C."/>
            <person name="Guy L."/>
            <person name="Ettema T.J."/>
        </authorList>
    </citation>
    <scope>NUCLEOTIDE SEQUENCE</scope>
</reference>
<comment type="caution">
    <text evidence="2">The sequence shown here is derived from an EMBL/GenBank/DDBJ whole genome shotgun (WGS) entry which is preliminary data.</text>
</comment>
<dbReference type="AlphaFoldDB" id="A0A0F9S4A5"/>
<feature type="transmembrane region" description="Helical" evidence="1">
    <location>
        <begin position="69"/>
        <end position="87"/>
    </location>
</feature>
<evidence type="ECO:0000256" key="1">
    <source>
        <dbReference type="SAM" id="Phobius"/>
    </source>
</evidence>
<keyword evidence="1" id="KW-0812">Transmembrane</keyword>
<accession>A0A0F9S4A5</accession>
<protein>
    <submittedName>
        <fullName evidence="2">Uncharacterized protein</fullName>
    </submittedName>
</protein>
<evidence type="ECO:0000313" key="2">
    <source>
        <dbReference type="EMBL" id="KKN57097.1"/>
    </source>
</evidence>
<dbReference type="EMBL" id="LAZR01000819">
    <property type="protein sequence ID" value="KKN57097.1"/>
    <property type="molecule type" value="Genomic_DNA"/>
</dbReference>
<keyword evidence="1" id="KW-1133">Transmembrane helix</keyword>
<name>A0A0F9S4A5_9ZZZZ</name>
<keyword evidence="1" id="KW-0472">Membrane</keyword>
<sequence>MADEAKVLLFEGIHGSRGGHSVFGRKTCRRYKRVRSSSGKMIRRCADFSGGDLGSLGALPFDLEALKGTLLTGAVAVGGAVLAAKAVGYIAPMLKIDPLDKEGKPNKWLMVIEVVIGLLAGYAVGKYARKPDLGAAVALGPVVVNGLKVVGLFLQPGASSAIAGHYGSPSVRASEPLGMTVPGGYFPEWAFQSGYQDTINKQNPAWAMG</sequence>
<gene>
    <name evidence="2" type="ORF">LCGC14_0565690</name>
</gene>
<feature type="transmembrane region" description="Helical" evidence="1">
    <location>
        <begin position="108"/>
        <end position="127"/>
    </location>
</feature>